<dbReference type="KEGG" id="otr:OTERR_01300"/>
<reference evidence="4 5" key="1">
    <citation type="submission" date="2017-07" db="EMBL/GenBank/DDBJ databases">
        <title>Complete genome sequence of Oryzomicrobium terrae TPP412.</title>
        <authorList>
            <person name="Chiu L.-W."/>
            <person name="Lo K.-J."/>
            <person name="Tsai Y.-M."/>
            <person name="Lin S.-S."/>
            <person name="Kuo C.-H."/>
            <person name="Liu C.-T."/>
        </authorList>
    </citation>
    <scope>NUCLEOTIDE SEQUENCE [LARGE SCALE GENOMIC DNA]</scope>
    <source>
        <strain evidence="4 5">TPP412</strain>
    </source>
</reference>
<name>A0A5C1E3V6_9RHOO</name>
<accession>A0A5C1E3V6</accession>
<dbReference type="GO" id="GO:0003824">
    <property type="term" value="F:catalytic activity"/>
    <property type="evidence" value="ECO:0007669"/>
    <property type="project" value="InterPro"/>
</dbReference>
<dbReference type="GO" id="GO:0046394">
    <property type="term" value="P:carboxylic acid biosynthetic process"/>
    <property type="evidence" value="ECO:0007669"/>
    <property type="project" value="UniProtKB-ARBA"/>
</dbReference>
<protein>
    <submittedName>
        <fullName evidence="4">D-alanine transaminase</fullName>
    </submittedName>
</protein>
<dbReference type="AlphaFoldDB" id="A0A5C1E3V6"/>
<dbReference type="Pfam" id="PF01063">
    <property type="entry name" value="Aminotran_4"/>
    <property type="match status" value="1"/>
</dbReference>
<dbReference type="GO" id="GO:0008652">
    <property type="term" value="P:amino acid biosynthetic process"/>
    <property type="evidence" value="ECO:0007669"/>
    <property type="project" value="UniProtKB-ARBA"/>
</dbReference>
<dbReference type="Gene3D" id="3.20.10.10">
    <property type="entry name" value="D-amino Acid Aminotransferase, subunit A, domain 2"/>
    <property type="match status" value="1"/>
</dbReference>
<comment type="cofactor">
    <cofactor evidence="1">
        <name>pyridoxal 5'-phosphate</name>
        <dbReference type="ChEBI" id="CHEBI:597326"/>
    </cofactor>
</comment>
<comment type="similarity">
    <text evidence="2">Belongs to the class-IV pyridoxal-phosphate-dependent aminotransferase family.</text>
</comment>
<dbReference type="FunFam" id="3.20.10.10:FF:000002">
    <property type="entry name" value="D-alanine aminotransferase"/>
    <property type="match status" value="1"/>
</dbReference>
<dbReference type="InterPro" id="IPR043131">
    <property type="entry name" value="BCAT-like_N"/>
</dbReference>
<proteinExistence type="inferred from homology"/>
<evidence type="ECO:0000256" key="1">
    <source>
        <dbReference type="ARBA" id="ARBA00001933"/>
    </source>
</evidence>
<dbReference type="PANTHER" id="PTHR42743">
    <property type="entry name" value="AMINO-ACID AMINOTRANSFERASE"/>
    <property type="match status" value="1"/>
</dbReference>
<keyword evidence="3" id="KW-0663">Pyridoxal phosphate</keyword>
<dbReference type="RefSeq" id="WP_149424533.1">
    <property type="nucleotide sequence ID" value="NZ_CP022579.1"/>
</dbReference>
<evidence type="ECO:0000256" key="3">
    <source>
        <dbReference type="ARBA" id="ARBA00022898"/>
    </source>
</evidence>
<evidence type="ECO:0000313" key="4">
    <source>
        <dbReference type="EMBL" id="QEL63606.1"/>
    </source>
</evidence>
<organism evidence="4 5">
    <name type="scientific">Oryzomicrobium terrae</name>
    <dbReference type="NCBI Taxonomy" id="1735038"/>
    <lineage>
        <taxon>Bacteria</taxon>
        <taxon>Pseudomonadati</taxon>
        <taxon>Pseudomonadota</taxon>
        <taxon>Betaproteobacteria</taxon>
        <taxon>Rhodocyclales</taxon>
        <taxon>Rhodocyclaceae</taxon>
        <taxon>Oryzomicrobium</taxon>
    </lineage>
</organism>
<dbReference type="SUPFAM" id="SSF56752">
    <property type="entry name" value="D-aminoacid aminotransferase-like PLP-dependent enzymes"/>
    <property type="match status" value="1"/>
</dbReference>
<sequence>MIADIVYLNGQFLPLAEAKVSPLDRGFLFADGVYEVIPVYSRQTFRLDEHLRRLQASLDGIRLANPLSTAQWQARVREMIGHSPFDDAQIYLQVTRGADDKRDHAFPTGVAPTVFMFASPLVTPDENLRRLGVGAVTAVDNRWLRCDLKTLALLANVLLRQQAVDHGCAETILVRDGFVTEGSASNLFLVKNGVLVTPPKSHLMLPGVTYDVVLDLAVRHGVPTEVREILADELLDADELWMTSSTKEVLAITRLDGRLVGHGEGAGKPGPLGEQMWRWYQQFKNDVMRAGRDA</sequence>
<dbReference type="InterPro" id="IPR043132">
    <property type="entry name" value="BCAT-like_C"/>
</dbReference>
<dbReference type="EMBL" id="CP022579">
    <property type="protein sequence ID" value="QEL63606.1"/>
    <property type="molecule type" value="Genomic_DNA"/>
</dbReference>
<gene>
    <name evidence="4" type="primary">dat</name>
    <name evidence="4" type="ORF">OTERR_01300</name>
</gene>
<dbReference type="InterPro" id="IPR050571">
    <property type="entry name" value="Class-IV_PLP-Dep_Aminotrnsfr"/>
</dbReference>
<dbReference type="Gene3D" id="3.30.470.10">
    <property type="match status" value="1"/>
</dbReference>
<dbReference type="GO" id="GO:0005829">
    <property type="term" value="C:cytosol"/>
    <property type="evidence" value="ECO:0007669"/>
    <property type="project" value="TreeGrafter"/>
</dbReference>
<dbReference type="InterPro" id="IPR001544">
    <property type="entry name" value="Aminotrans_IV"/>
</dbReference>
<keyword evidence="5" id="KW-1185">Reference proteome</keyword>
<dbReference type="InterPro" id="IPR036038">
    <property type="entry name" value="Aminotransferase-like"/>
</dbReference>
<dbReference type="CDD" id="cd01558">
    <property type="entry name" value="D-AAT_like"/>
    <property type="match status" value="1"/>
</dbReference>
<evidence type="ECO:0000313" key="5">
    <source>
        <dbReference type="Proteomes" id="UP000323671"/>
    </source>
</evidence>
<dbReference type="Proteomes" id="UP000323671">
    <property type="component" value="Chromosome"/>
</dbReference>
<evidence type="ECO:0000256" key="2">
    <source>
        <dbReference type="ARBA" id="ARBA00009320"/>
    </source>
</evidence>
<dbReference type="PANTHER" id="PTHR42743:SF10">
    <property type="entry name" value="D-ALANINE AMINOTRANSFERASE"/>
    <property type="match status" value="1"/>
</dbReference>